<organism evidence="1 2">
    <name type="scientific">Amedibacillus dolichus DSM 3991</name>
    <dbReference type="NCBI Taxonomy" id="428127"/>
    <lineage>
        <taxon>Bacteria</taxon>
        <taxon>Bacillati</taxon>
        <taxon>Bacillota</taxon>
        <taxon>Erysipelotrichia</taxon>
        <taxon>Erysipelotrichales</taxon>
        <taxon>Erysipelotrichaceae</taxon>
        <taxon>Amedibacillus</taxon>
    </lineage>
</organism>
<accession>A8RFQ6</accession>
<dbReference type="AlphaFoldDB" id="A8RFQ6"/>
<dbReference type="EMBL" id="ABAW02000025">
    <property type="protein sequence ID" value="EDP10304.1"/>
    <property type="molecule type" value="Genomic_DNA"/>
</dbReference>
<name>A8RFQ6_9FIRM</name>
<dbReference type="STRING" id="428127.EUBDOL_02319"/>
<dbReference type="HOGENOM" id="CLU_1364203_0_0_9"/>
<reference evidence="1 2" key="2">
    <citation type="submission" date="2007-09" db="EMBL/GenBank/DDBJ databases">
        <authorList>
            <person name="Fulton L."/>
            <person name="Clifton S."/>
            <person name="Fulton B."/>
            <person name="Xu J."/>
            <person name="Minx P."/>
            <person name="Pepin K.H."/>
            <person name="Johnson M."/>
            <person name="Thiruvilangam P."/>
            <person name="Bhonagiri V."/>
            <person name="Nash W.E."/>
            <person name="Mardis E.R."/>
            <person name="Wilson R.K."/>
        </authorList>
    </citation>
    <scope>NUCLEOTIDE SEQUENCE [LARGE SCALE GENOMIC DNA]</scope>
    <source>
        <strain evidence="1 2">DSM 3991</strain>
    </source>
</reference>
<reference evidence="1 2" key="1">
    <citation type="submission" date="2007-09" db="EMBL/GenBank/DDBJ databases">
        <title>Draft genome sequence of Eubacterium dolichum (DSM 3991).</title>
        <authorList>
            <person name="Sudarsanam P."/>
            <person name="Ley R."/>
            <person name="Guruge J."/>
            <person name="Turnbaugh P.J."/>
            <person name="Mahowald M."/>
            <person name="Liep D."/>
            <person name="Gordon J."/>
        </authorList>
    </citation>
    <scope>NUCLEOTIDE SEQUENCE [LARGE SCALE GENOMIC DNA]</scope>
    <source>
        <strain evidence="1 2">DSM 3991</strain>
    </source>
</reference>
<dbReference type="Proteomes" id="UP000004090">
    <property type="component" value="Unassembled WGS sequence"/>
</dbReference>
<evidence type="ECO:0000313" key="1">
    <source>
        <dbReference type="EMBL" id="EDP10304.1"/>
    </source>
</evidence>
<sequence>MKSNLPFDEKYDILNIHINRRECIMKLPVLKVNALPNLYKHCSTVYVLHIDLPPQSDDSFMQSYWEYIRAQMYQIIESNFVTAQATRVYAEHEECIVFKSNIEQKQLAEFLEYLMAEVDEYLDSAPEQAYRFVKAMIFEKGAQVKLFSANKVGDDLFDSMAYDHSVFTYRHQRKSRSKQLCSPQEYRPIYERQMKKRKEVKTVVKEKQSEPQENGYIEYYI</sequence>
<comment type="caution">
    <text evidence="1">The sequence shown here is derived from an EMBL/GenBank/DDBJ whole genome shotgun (WGS) entry which is preliminary data.</text>
</comment>
<gene>
    <name evidence="1" type="ORF">EUBDOL_02319</name>
</gene>
<evidence type="ECO:0000313" key="2">
    <source>
        <dbReference type="Proteomes" id="UP000004090"/>
    </source>
</evidence>
<protein>
    <submittedName>
        <fullName evidence="1">Uncharacterized protein</fullName>
    </submittedName>
</protein>
<dbReference type="eggNOG" id="ENOG5032S1Z">
    <property type="taxonomic scope" value="Bacteria"/>
</dbReference>
<proteinExistence type="predicted"/>